<comment type="caution">
    <text evidence="14">The sequence shown here is derived from an EMBL/GenBank/DDBJ whole genome shotgun (WGS) entry which is preliminary data.</text>
</comment>
<evidence type="ECO:0000313" key="15">
    <source>
        <dbReference type="Proteomes" id="UP001500791"/>
    </source>
</evidence>
<evidence type="ECO:0000256" key="1">
    <source>
        <dbReference type="ARBA" id="ARBA00022490"/>
    </source>
</evidence>
<feature type="region of interest" description="tRNA (mnm(5)s(2)U34)-methyltransferase" evidence="10">
    <location>
        <begin position="1"/>
        <end position="242"/>
    </location>
</feature>
<keyword evidence="4 10" id="KW-0808">Transferase</keyword>
<feature type="region of interest" description="Disordered" evidence="11">
    <location>
        <begin position="1"/>
        <end position="25"/>
    </location>
</feature>
<reference evidence="14 15" key="1">
    <citation type="journal article" date="2019" name="Int. J. Syst. Evol. Microbiol.">
        <title>The Global Catalogue of Microorganisms (GCM) 10K type strain sequencing project: providing services to taxonomists for standard genome sequencing and annotation.</title>
        <authorList>
            <consortium name="The Broad Institute Genomics Platform"/>
            <consortium name="The Broad Institute Genome Sequencing Center for Infectious Disease"/>
            <person name="Wu L."/>
            <person name="Ma J."/>
        </authorList>
    </citation>
    <scope>NUCLEOTIDE SEQUENCE [LARGE SCALE GENOMIC DNA]</scope>
    <source>
        <strain evidence="14 15">JCM 13476</strain>
    </source>
</reference>
<name>A0ABN0Y7B6_9CAUL</name>
<dbReference type="InterPro" id="IPR036188">
    <property type="entry name" value="FAD/NAD-bd_sf"/>
</dbReference>
<protein>
    <recommendedName>
        <fullName evidence="10">tRNA 5-methylaminomethyl-2-thiouridine biosynthesis bifunctional protein MnmC</fullName>
        <shortName evidence="10">tRNA mnm(5)s(2)U biosynthesis bifunctional protein</shortName>
    </recommendedName>
    <domain>
        <recommendedName>
            <fullName evidence="10">tRNA (mnm(5)s(2)U34)-methyltransferase</fullName>
            <ecNumber evidence="10">2.1.1.61</ecNumber>
        </recommendedName>
    </domain>
    <domain>
        <recommendedName>
            <fullName evidence="10">FAD-dependent cmnm(5)s(2)U34 oxidoreductase</fullName>
            <ecNumber evidence="10">1.5.-.-</ecNumber>
        </recommendedName>
    </domain>
</protein>
<dbReference type="NCBIfam" id="TIGR03197">
    <property type="entry name" value="MnmC_Cterm"/>
    <property type="match status" value="1"/>
</dbReference>
<evidence type="ECO:0000259" key="12">
    <source>
        <dbReference type="Pfam" id="PF01266"/>
    </source>
</evidence>
<sequence>MPLGMTDDTATTQSHSPQLFWAEDGSPRSGRFGDVYFSKDDGLAETRAVFLGGCDMPAVWQGRKHFTVAELGFGTGLNIIALIDLWRQHRPEGGQLHVFSVEGFPLSREEAARALAAWPDVQDTARAILDQWPSHRPGFHRIDLNDWGVTIDLAIGEVEWALDAWQGKADAWFLDGFSPALNPGMWSEDIMARVAARSAPACHLATFTVAGAVRRALSANGFVVEKKAGHGRKRERLEARMNGEAPASPSPRIAIIGAGIAGASLARAFKALGHNPTLIEAEHAGAGASGFPASLVTPRLDAGDAFIGGLYAQCLERAGQLYGAIDGAILSHGVIHLAHMARDAVRFDKIAAQPLWPDNSMARLTTDDASALIGEPVSKGGLDMKTAFALSPASVLPVWLEGCAFIKATAASLNRTEDGWQILDADGAVIAEADHVILAAGWGNAALAPQLGLAPVAGQADWSTGETSNARAVAWGGYCVPTANGLLYGATHDRGVTAPVISDEASARNRDTLSATLPERLKQVDQGTTHRRVAVRATTPDRLPVCGILEDGLHILGGMGSRGFCASPLLAEHLAATVCKTPSPLPAEWVARLSPERFITRSV</sequence>
<evidence type="ECO:0000313" key="14">
    <source>
        <dbReference type="EMBL" id="GAA0385829.1"/>
    </source>
</evidence>
<evidence type="ECO:0000256" key="10">
    <source>
        <dbReference type="HAMAP-Rule" id="MF_01102"/>
    </source>
</evidence>
<dbReference type="Gene3D" id="3.30.9.10">
    <property type="entry name" value="D-Amino Acid Oxidase, subunit A, domain 2"/>
    <property type="match status" value="1"/>
</dbReference>
<dbReference type="PANTHER" id="PTHR13847">
    <property type="entry name" value="SARCOSINE DEHYDROGENASE-RELATED"/>
    <property type="match status" value="1"/>
</dbReference>
<dbReference type="InterPro" id="IPR047785">
    <property type="entry name" value="tRNA_MNMC2"/>
</dbReference>
<dbReference type="Proteomes" id="UP001500791">
    <property type="component" value="Unassembled WGS sequence"/>
</dbReference>
<keyword evidence="2 10" id="KW-0489">Methyltransferase</keyword>
<feature type="domain" description="FAD dependent oxidoreductase" evidence="12">
    <location>
        <begin position="252"/>
        <end position="576"/>
    </location>
</feature>
<dbReference type="EC" id="1.5.-.-" evidence="10"/>
<dbReference type="InterPro" id="IPR023032">
    <property type="entry name" value="tRNA_MAMT_biosynth_bifunc_MnmC"/>
</dbReference>
<organism evidence="14 15">
    <name type="scientific">Brevundimonas terrae</name>
    <dbReference type="NCBI Taxonomy" id="363631"/>
    <lineage>
        <taxon>Bacteria</taxon>
        <taxon>Pseudomonadati</taxon>
        <taxon>Pseudomonadota</taxon>
        <taxon>Alphaproteobacteria</taxon>
        <taxon>Caulobacterales</taxon>
        <taxon>Caulobacteraceae</taxon>
        <taxon>Brevundimonas</taxon>
    </lineage>
</organism>
<gene>
    <name evidence="14" type="primary">mnmD</name>
    <name evidence="10" type="synonym">mnmC</name>
    <name evidence="14" type="ORF">GCM10009093_10910</name>
</gene>
<feature type="region of interest" description="FAD-dependent cmnm(5)s(2)U34 oxidoreductase" evidence="10">
    <location>
        <begin position="256"/>
        <end position="603"/>
    </location>
</feature>
<evidence type="ECO:0000256" key="3">
    <source>
        <dbReference type="ARBA" id="ARBA00022630"/>
    </source>
</evidence>
<dbReference type="Pfam" id="PF01266">
    <property type="entry name" value="DAO"/>
    <property type="match status" value="1"/>
</dbReference>
<keyword evidence="5 10" id="KW-0949">S-adenosyl-L-methionine</keyword>
<keyword evidence="8 10" id="KW-0560">Oxidoreductase</keyword>
<dbReference type="Pfam" id="PF05430">
    <property type="entry name" value="Methyltransf_30"/>
    <property type="match status" value="1"/>
</dbReference>
<evidence type="ECO:0000256" key="4">
    <source>
        <dbReference type="ARBA" id="ARBA00022679"/>
    </source>
</evidence>
<evidence type="ECO:0000256" key="6">
    <source>
        <dbReference type="ARBA" id="ARBA00022694"/>
    </source>
</evidence>
<evidence type="ECO:0000256" key="7">
    <source>
        <dbReference type="ARBA" id="ARBA00022827"/>
    </source>
</evidence>
<evidence type="ECO:0000259" key="13">
    <source>
        <dbReference type="Pfam" id="PF05430"/>
    </source>
</evidence>
<accession>A0ABN0Y7B6</accession>
<dbReference type="EC" id="2.1.1.61" evidence="10"/>
<evidence type="ECO:0000256" key="9">
    <source>
        <dbReference type="ARBA" id="ARBA00023268"/>
    </source>
</evidence>
<dbReference type="NCBIfam" id="NF033855">
    <property type="entry name" value="tRNA_MNMC2"/>
    <property type="match status" value="1"/>
</dbReference>
<proteinExistence type="inferred from homology"/>
<evidence type="ECO:0000256" key="8">
    <source>
        <dbReference type="ARBA" id="ARBA00023002"/>
    </source>
</evidence>
<dbReference type="InterPro" id="IPR006076">
    <property type="entry name" value="FAD-dep_OxRdtase"/>
</dbReference>
<dbReference type="InterPro" id="IPR029063">
    <property type="entry name" value="SAM-dependent_MTases_sf"/>
</dbReference>
<feature type="compositionally biased region" description="Polar residues" evidence="11">
    <location>
        <begin position="8"/>
        <end position="17"/>
    </location>
</feature>
<comment type="subcellular location">
    <subcellularLocation>
        <location evidence="10">Cytoplasm</location>
    </subcellularLocation>
</comment>
<dbReference type="PANTHER" id="PTHR13847:SF283">
    <property type="entry name" value="TRNA 5-METHYLAMINOMETHYL-2-THIOURIDINE BIOSYNTHESIS BIFUNCTIONAL PROTEIN MNMC"/>
    <property type="match status" value="1"/>
</dbReference>
<keyword evidence="3 10" id="KW-0285">Flavoprotein</keyword>
<comment type="function">
    <text evidence="10">Catalyzes the last two steps in the biosynthesis of 5-methylaminomethyl-2-thiouridine (mnm(5)s(2)U) at the wobble position (U34) in tRNA. Catalyzes the FAD-dependent demodification of cmnm(5)s(2)U34 to nm(5)s(2)U34, followed by the transfer of a methyl group from S-adenosyl-L-methionine to nm(5)s(2)U34, to form mnm(5)s(2)U34.</text>
</comment>
<comment type="similarity">
    <text evidence="10">In the C-terminal section; belongs to the DAO family.</text>
</comment>
<keyword evidence="7 10" id="KW-0274">FAD</keyword>
<keyword evidence="15" id="KW-1185">Reference proteome</keyword>
<keyword evidence="9 10" id="KW-0511">Multifunctional enzyme</keyword>
<dbReference type="EMBL" id="BAAAEJ010000003">
    <property type="protein sequence ID" value="GAA0385829.1"/>
    <property type="molecule type" value="Genomic_DNA"/>
</dbReference>
<dbReference type="Gene3D" id="3.40.50.150">
    <property type="entry name" value="Vaccinia Virus protein VP39"/>
    <property type="match status" value="1"/>
</dbReference>
<comment type="catalytic activity">
    <reaction evidence="10">
        <text>5-aminomethyl-2-thiouridine(34) in tRNA + S-adenosyl-L-methionine = 5-methylaminomethyl-2-thiouridine(34) in tRNA + S-adenosyl-L-homocysteine + H(+)</text>
        <dbReference type="Rhea" id="RHEA:19569"/>
        <dbReference type="Rhea" id="RHEA-COMP:10195"/>
        <dbReference type="Rhea" id="RHEA-COMP:10197"/>
        <dbReference type="ChEBI" id="CHEBI:15378"/>
        <dbReference type="ChEBI" id="CHEBI:57856"/>
        <dbReference type="ChEBI" id="CHEBI:59789"/>
        <dbReference type="ChEBI" id="CHEBI:74454"/>
        <dbReference type="ChEBI" id="CHEBI:74455"/>
        <dbReference type="EC" id="2.1.1.61"/>
    </reaction>
</comment>
<dbReference type="InterPro" id="IPR017610">
    <property type="entry name" value="tRNA_S-uridine_synth_MnmC_C"/>
</dbReference>
<feature type="domain" description="MnmC-like methyltransferase" evidence="13">
    <location>
        <begin position="120"/>
        <end position="241"/>
    </location>
</feature>
<dbReference type="Gene3D" id="3.50.50.60">
    <property type="entry name" value="FAD/NAD(P)-binding domain"/>
    <property type="match status" value="1"/>
</dbReference>
<dbReference type="SUPFAM" id="SSF51905">
    <property type="entry name" value="FAD/NAD(P)-binding domain"/>
    <property type="match status" value="1"/>
</dbReference>
<dbReference type="HAMAP" id="MF_01102">
    <property type="entry name" value="MnmC"/>
    <property type="match status" value="1"/>
</dbReference>
<evidence type="ECO:0000256" key="11">
    <source>
        <dbReference type="SAM" id="MobiDB-lite"/>
    </source>
</evidence>
<evidence type="ECO:0000256" key="5">
    <source>
        <dbReference type="ARBA" id="ARBA00022691"/>
    </source>
</evidence>
<evidence type="ECO:0000256" key="2">
    <source>
        <dbReference type="ARBA" id="ARBA00022603"/>
    </source>
</evidence>
<dbReference type="InterPro" id="IPR008471">
    <property type="entry name" value="MnmC-like_methylTransf"/>
</dbReference>
<comment type="similarity">
    <text evidence="10">In the N-terminal section; belongs to the methyltransferase superfamily. tRNA (mnm(5)s(2)U34)-methyltransferase family.</text>
</comment>
<keyword evidence="1 10" id="KW-0963">Cytoplasm</keyword>
<comment type="cofactor">
    <cofactor evidence="10">
        <name>FAD</name>
        <dbReference type="ChEBI" id="CHEBI:57692"/>
    </cofactor>
</comment>
<dbReference type="SUPFAM" id="SSF53335">
    <property type="entry name" value="S-adenosyl-L-methionine-dependent methyltransferases"/>
    <property type="match status" value="1"/>
</dbReference>
<keyword evidence="6 10" id="KW-0819">tRNA processing</keyword>